<accession>A0ABT0BLU0</accession>
<dbReference type="EMBL" id="JALHLG010000003">
    <property type="protein sequence ID" value="MCJ2185791.1"/>
    <property type="molecule type" value="Genomic_DNA"/>
</dbReference>
<dbReference type="Proteomes" id="UP001202281">
    <property type="component" value="Unassembled WGS sequence"/>
</dbReference>
<evidence type="ECO:0000313" key="3">
    <source>
        <dbReference type="Proteomes" id="UP001202281"/>
    </source>
</evidence>
<feature type="transmembrane region" description="Helical" evidence="1">
    <location>
        <begin position="206"/>
        <end position="232"/>
    </location>
</feature>
<organism evidence="2 3">
    <name type="scientific">Novosphingobium beihaiensis</name>
    <dbReference type="NCBI Taxonomy" id="2930389"/>
    <lineage>
        <taxon>Bacteria</taxon>
        <taxon>Pseudomonadati</taxon>
        <taxon>Pseudomonadota</taxon>
        <taxon>Alphaproteobacteria</taxon>
        <taxon>Sphingomonadales</taxon>
        <taxon>Sphingomonadaceae</taxon>
        <taxon>Novosphingobium</taxon>
    </lineage>
</organism>
<evidence type="ECO:0000313" key="2">
    <source>
        <dbReference type="EMBL" id="MCJ2185791.1"/>
    </source>
</evidence>
<evidence type="ECO:0000256" key="1">
    <source>
        <dbReference type="SAM" id="Phobius"/>
    </source>
</evidence>
<dbReference type="PANTHER" id="PTHR34219">
    <property type="entry name" value="IRON-REGULATED INNER MEMBRANE PROTEIN-RELATED"/>
    <property type="match status" value="1"/>
</dbReference>
<feature type="transmembrane region" description="Helical" evidence="1">
    <location>
        <begin position="413"/>
        <end position="434"/>
    </location>
</feature>
<comment type="caution">
    <text evidence="2">The sequence shown here is derived from an EMBL/GenBank/DDBJ whole genome shotgun (WGS) entry which is preliminary data.</text>
</comment>
<feature type="transmembrane region" description="Helical" evidence="1">
    <location>
        <begin position="350"/>
        <end position="371"/>
    </location>
</feature>
<keyword evidence="1" id="KW-1133">Transmembrane helix</keyword>
<dbReference type="Pfam" id="PF03929">
    <property type="entry name" value="PepSY_TM"/>
    <property type="match status" value="1"/>
</dbReference>
<dbReference type="RefSeq" id="WP_243917783.1">
    <property type="nucleotide sequence ID" value="NZ_JALHLG010000003.1"/>
</dbReference>
<gene>
    <name evidence="2" type="ORF">MTR66_03065</name>
</gene>
<keyword evidence="3" id="KW-1185">Reference proteome</keyword>
<reference evidence="2 3" key="1">
    <citation type="submission" date="2022-04" db="EMBL/GenBank/DDBJ databases">
        <title>Identification of a novel bacterium isolated from mangrove sediments.</title>
        <authorList>
            <person name="Pan X."/>
        </authorList>
    </citation>
    <scope>NUCLEOTIDE SEQUENCE [LARGE SCALE GENOMIC DNA]</scope>
    <source>
        <strain evidence="2 3">B2638</strain>
    </source>
</reference>
<name>A0ABT0BLU0_9SPHN</name>
<feature type="transmembrane region" description="Helical" evidence="1">
    <location>
        <begin position="148"/>
        <end position="171"/>
    </location>
</feature>
<dbReference type="InterPro" id="IPR005625">
    <property type="entry name" value="PepSY-ass_TM"/>
</dbReference>
<protein>
    <submittedName>
        <fullName evidence="2">PepSY domain-containing protein</fullName>
    </submittedName>
</protein>
<feature type="transmembrane region" description="Helical" evidence="1">
    <location>
        <begin position="29"/>
        <end position="51"/>
    </location>
</feature>
<feature type="transmembrane region" description="Helical" evidence="1">
    <location>
        <begin position="383"/>
        <end position="407"/>
    </location>
</feature>
<proteinExistence type="predicted"/>
<feature type="transmembrane region" description="Helical" evidence="1">
    <location>
        <begin position="467"/>
        <end position="488"/>
    </location>
</feature>
<keyword evidence="1" id="KW-0472">Membrane</keyword>
<dbReference type="PANTHER" id="PTHR34219:SF4">
    <property type="entry name" value="PEPSY DOMAIN-CONTAINING PROTEIN"/>
    <property type="match status" value="1"/>
</dbReference>
<sequence>MSKTSGKTPQRSWAPSPAFVRAVLNGHGALGLAFAAVFYLICLTGTLSVFVDEFRRWENPGAPRMEQVSPDAVQQAFTAALDQAGPGVEHAFIHMPNSSEPMLRITTDAAGKDREWYADADGHLAGEAHQGWTEFLTRLHINLQLPRVWGRVLVGLAGVAMLSLLISGILAHPRVFRDAFHLRLGGSRRLQEADIHNRISVWGLPFHFLISLTGAVLGLSTIIVAALGLAVFQGDTQKVYDLFVVPEPVEDARAAPPLDLRPMFAEVARRSPQGHVGFIRIEHPTERGGGARFDVETAPELLTNVDVYAFDRANRLYYEKPAAKTNLGEQILGALAPLHFGWYGGAIVKIAYGLLGLGLTYLAVGGVYIWLARRRDKGRPAPVWERVWTAIVWGQPAALAMAALGALAAPGMAALPLGLWAGVSLAMLAAATSLAPARLALTGRVATGLTMLASALIHGGLSGVTDPVAAIADLTIGLAGLALAATLFKAFPQGAPKEQPLKAASTGGGNR</sequence>
<keyword evidence="1" id="KW-0812">Transmembrane</keyword>